<name>A0A1N7Q6A9_9RHOB</name>
<dbReference type="InterPro" id="IPR041657">
    <property type="entry name" value="HTH_17"/>
</dbReference>
<proteinExistence type="predicted"/>
<organism evidence="2 3">
    <name type="scientific">Roseivivax lentus</name>
    <dbReference type="NCBI Taxonomy" id="633194"/>
    <lineage>
        <taxon>Bacteria</taxon>
        <taxon>Pseudomonadati</taxon>
        <taxon>Pseudomonadota</taxon>
        <taxon>Alphaproteobacteria</taxon>
        <taxon>Rhodobacterales</taxon>
        <taxon>Roseobacteraceae</taxon>
        <taxon>Roseivivax</taxon>
    </lineage>
</organism>
<accession>A0A1N7Q6A9</accession>
<dbReference type="Proteomes" id="UP000186684">
    <property type="component" value="Unassembled WGS sequence"/>
</dbReference>
<gene>
    <name evidence="2" type="ORF">SAMN05421759_1302</name>
</gene>
<dbReference type="STRING" id="633194.SAMN05421759_1302"/>
<reference evidence="3" key="1">
    <citation type="submission" date="2017-01" db="EMBL/GenBank/DDBJ databases">
        <authorList>
            <person name="Varghese N."/>
            <person name="Submissions S."/>
        </authorList>
    </citation>
    <scope>NUCLEOTIDE SEQUENCE [LARGE SCALE GENOMIC DNA]</scope>
    <source>
        <strain evidence="3">DSM 29430</strain>
    </source>
</reference>
<dbReference type="Pfam" id="PF12728">
    <property type="entry name" value="HTH_17"/>
    <property type="match status" value="1"/>
</dbReference>
<evidence type="ECO:0000313" key="2">
    <source>
        <dbReference type="EMBL" id="SIT18383.1"/>
    </source>
</evidence>
<dbReference type="EMBL" id="FTOQ01000030">
    <property type="protein sequence ID" value="SIT18383.1"/>
    <property type="molecule type" value="Genomic_DNA"/>
</dbReference>
<dbReference type="RefSeq" id="WP_076451351.1">
    <property type="nucleotide sequence ID" value="NZ_FTOQ01000030.1"/>
</dbReference>
<sequence length="61" mass="6947">MQTYLTLEDVSIKLGNRSRSSIYKDIEAGRLPKPMKLGARIYWPEDELEAHLREQRGSGAA</sequence>
<feature type="domain" description="Helix-turn-helix" evidence="1">
    <location>
        <begin position="4"/>
        <end position="56"/>
    </location>
</feature>
<protein>
    <submittedName>
        <fullName evidence="2">Helix-turn-helix domain-containing protein</fullName>
    </submittedName>
</protein>
<dbReference type="OrthoDB" id="9801242at2"/>
<keyword evidence="3" id="KW-1185">Reference proteome</keyword>
<evidence type="ECO:0000313" key="3">
    <source>
        <dbReference type="Proteomes" id="UP000186684"/>
    </source>
</evidence>
<dbReference type="Gene3D" id="1.10.238.160">
    <property type="match status" value="1"/>
</dbReference>
<dbReference type="AlphaFoldDB" id="A0A1N7Q6A9"/>
<evidence type="ECO:0000259" key="1">
    <source>
        <dbReference type="Pfam" id="PF12728"/>
    </source>
</evidence>